<proteinExistence type="predicted"/>
<dbReference type="SUPFAM" id="SSF53901">
    <property type="entry name" value="Thiolase-like"/>
    <property type="match status" value="1"/>
</dbReference>
<name>A0ABR2LKY6_9ASPA</name>
<evidence type="ECO:0000256" key="2">
    <source>
        <dbReference type="SAM" id="MobiDB-lite"/>
    </source>
</evidence>
<evidence type="ECO:0000259" key="4">
    <source>
        <dbReference type="Pfam" id="PF08392"/>
    </source>
</evidence>
<dbReference type="PANTHER" id="PTHR31561">
    <property type="entry name" value="3-KETOACYL-COA SYNTHASE"/>
    <property type="match status" value="1"/>
</dbReference>
<dbReference type="Pfam" id="PF08392">
    <property type="entry name" value="FAE1_CUT1_RppA"/>
    <property type="match status" value="1"/>
</dbReference>
<evidence type="ECO:0000313" key="6">
    <source>
        <dbReference type="Proteomes" id="UP001412067"/>
    </source>
</evidence>
<feature type="domain" description="FAE" evidence="4">
    <location>
        <begin position="38"/>
        <end position="204"/>
    </location>
</feature>
<dbReference type="InterPro" id="IPR016039">
    <property type="entry name" value="Thiolase-like"/>
</dbReference>
<sequence length="270" mass="30308">MTAIILTLVLHYLLPLTPTRRISFVALLWSSVVVVLTYFSTRSLAILLLNYSCYCPDADHRCNLELYEYFGMRSRRYNPQSADFMHALYRKSGLGNETYAPPYIFQPDLYSKLPHAIVQADDGMCSALATLLSKTSVALEMISPLIVACSMFSSVPSLDSRIMNRFQFRSDVKSFNLSGMGCSTRALGMDLAARILRRSPDYALLASRRPPCFIDMTKDKKQQGRSGVLSRPAQHHASSAMEKPGHGKKYPGASTLRRRPDLYMDSCNSH</sequence>
<evidence type="ECO:0000313" key="5">
    <source>
        <dbReference type="EMBL" id="KAK8943807.1"/>
    </source>
</evidence>
<evidence type="ECO:0000256" key="1">
    <source>
        <dbReference type="ARBA" id="ARBA00023315"/>
    </source>
</evidence>
<organism evidence="5 6">
    <name type="scientific">Platanthera guangdongensis</name>
    <dbReference type="NCBI Taxonomy" id="2320717"/>
    <lineage>
        <taxon>Eukaryota</taxon>
        <taxon>Viridiplantae</taxon>
        <taxon>Streptophyta</taxon>
        <taxon>Embryophyta</taxon>
        <taxon>Tracheophyta</taxon>
        <taxon>Spermatophyta</taxon>
        <taxon>Magnoliopsida</taxon>
        <taxon>Liliopsida</taxon>
        <taxon>Asparagales</taxon>
        <taxon>Orchidaceae</taxon>
        <taxon>Orchidoideae</taxon>
        <taxon>Orchideae</taxon>
        <taxon>Orchidinae</taxon>
        <taxon>Platanthera</taxon>
    </lineage>
</organism>
<keyword evidence="3" id="KW-0812">Transmembrane</keyword>
<dbReference type="Gene3D" id="3.40.47.10">
    <property type="match status" value="1"/>
</dbReference>
<keyword evidence="3" id="KW-1133">Transmembrane helix</keyword>
<gene>
    <name evidence="5" type="primary">HIC</name>
    <name evidence="5" type="ORF">KSP40_PGU003540</name>
</gene>
<dbReference type="EMBL" id="JBBWWR010000018">
    <property type="protein sequence ID" value="KAK8943807.1"/>
    <property type="molecule type" value="Genomic_DNA"/>
</dbReference>
<dbReference type="Proteomes" id="UP001412067">
    <property type="component" value="Unassembled WGS sequence"/>
</dbReference>
<evidence type="ECO:0000256" key="3">
    <source>
        <dbReference type="SAM" id="Phobius"/>
    </source>
</evidence>
<keyword evidence="1" id="KW-0012">Acyltransferase</keyword>
<reference evidence="5 6" key="1">
    <citation type="journal article" date="2022" name="Nat. Plants">
        <title>Genomes of leafy and leafless Platanthera orchids illuminate the evolution of mycoheterotrophy.</title>
        <authorList>
            <person name="Li M.H."/>
            <person name="Liu K.W."/>
            <person name="Li Z."/>
            <person name="Lu H.C."/>
            <person name="Ye Q.L."/>
            <person name="Zhang D."/>
            <person name="Wang J.Y."/>
            <person name="Li Y.F."/>
            <person name="Zhong Z.M."/>
            <person name="Liu X."/>
            <person name="Yu X."/>
            <person name="Liu D.K."/>
            <person name="Tu X.D."/>
            <person name="Liu B."/>
            <person name="Hao Y."/>
            <person name="Liao X.Y."/>
            <person name="Jiang Y.T."/>
            <person name="Sun W.H."/>
            <person name="Chen J."/>
            <person name="Chen Y.Q."/>
            <person name="Ai Y."/>
            <person name="Zhai J.W."/>
            <person name="Wu S.S."/>
            <person name="Zhou Z."/>
            <person name="Hsiao Y.Y."/>
            <person name="Wu W.L."/>
            <person name="Chen Y.Y."/>
            <person name="Lin Y.F."/>
            <person name="Hsu J.L."/>
            <person name="Li C.Y."/>
            <person name="Wang Z.W."/>
            <person name="Zhao X."/>
            <person name="Zhong W.Y."/>
            <person name="Ma X.K."/>
            <person name="Ma L."/>
            <person name="Huang J."/>
            <person name="Chen G.Z."/>
            <person name="Huang M.Z."/>
            <person name="Huang L."/>
            <person name="Peng D.H."/>
            <person name="Luo Y.B."/>
            <person name="Zou S.Q."/>
            <person name="Chen S.P."/>
            <person name="Lan S."/>
            <person name="Tsai W.C."/>
            <person name="Van de Peer Y."/>
            <person name="Liu Z.J."/>
        </authorList>
    </citation>
    <scope>NUCLEOTIDE SEQUENCE [LARGE SCALE GENOMIC DNA]</scope>
    <source>
        <strain evidence="5">Lor288</strain>
    </source>
</reference>
<comment type="caution">
    <text evidence="5">The sequence shown here is derived from an EMBL/GenBank/DDBJ whole genome shotgun (WGS) entry which is preliminary data.</text>
</comment>
<dbReference type="InterPro" id="IPR013601">
    <property type="entry name" value="FAE1_typ3_polyketide_synth"/>
</dbReference>
<feature type="region of interest" description="Disordered" evidence="2">
    <location>
        <begin position="218"/>
        <end position="255"/>
    </location>
</feature>
<protein>
    <submittedName>
        <fullName evidence="5">3-ketoacyl-CoA synthase 13</fullName>
    </submittedName>
</protein>
<keyword evidence="1" id="KW-0808">Transferase</keyword>
<accession>A0ABR2LKY6</accession>
<feature type="transmembrane region" description="Helical" evidence="3">
    <location>
        <begin position="22"/>
        <end position="39"/>
    </location>
</feature>
<dbReference type="InterPro" id="IPR012392">
    <property type="entry name" value="3-ktacl-CoA_syn"/>
</dbReference>
<keyword evidence="6" id="KW-1185">Reference proteome</keyword>
<keyword evidence="3" id="KW-0472">Membrane</keyword>